<dbReference type="Pfam" id="PF08447">
    <property type="entry name" value="PAS_3"/>
    <property type="match status" value="1"/>
</dbReference>
<dbReference type="SMART" id="SM00086">
    <property type="entry name" value="PAC"/>
    <property type="match status" value="1"/>
</dbReference>
<dbReference type="SUPFAM" id="SSF55785">
    <property type="entry name" value="PYP-like sensor domain (PAS domain)"/>
    <property type="match status" value="1"/>
</dbReference>
<evidence type="ECO:0000259" key="10">
    <source>
        <dbReference type="PROSITE" id="PS50109"/>
    </source>
</evidence>
<dbReference type="Gene3D" id="3.40.50.2300">
    <property type="match status" value="2"/>
</dbReference>
<reference evidence="14" key="1">
    <citation type="submission" date="2018-12" db="EMBL/GenBank/DDBJ databases">
        <authorList>
            <person name="Will S."/>
            <person name="Neumann-Schaal M."/>
            <person name="Henke P."/>
        </authorList>
    </citation>
    <scope>NUCLEOTIDE SEQUENCE</scope>
    <source>
        <strain evidence="14">PCC 7102</strain>
    </source>
</reference>
<evidence type="ECO:0000313" key="15">
    <source>
        <dbReference type="Proteomes" id="UP000271624"/>
    </source>
</evidence>
<keyword evidence="5 14" id="KW-0808">Transferase</keyword>
<dbReference type="SMART" id="SM00387">
    <property type="entry name" value="HATPase_c"/>
    <property type="match status" value="1"/>
</dbReference>
<evidence type="ECO:0000313" key="14">
    <source>
        <dbReference type="EMBL" id="RUT00944.1"/>
    </source>
</evidence>
<dbReference type="CDD" id="cd00130">
    <property type="entry name" value="PAS"/>
    <property type="match status" value="1"/>
</dbReference>
<evidence type="ECO:0000256" key="2">
    <source>
        <dbReference type="ARBA" id="ARBA00006402"/>
    </source>
</evidence>
<dbReference type="RefSeq" id="WP_127085088.1">
    <property type="nucleotide sequence ID" value="NZ_RSCL01000021.1"/>
</dbReference>
<feature type="coiled-coil region" evidence="9">
    <location>
        <begin position="245"/>
        <end position="272"/>
    </location>
</feature>
<keyword evidence="4 8" id="KW-0597">Phosphoprotein</keyword>
<dbReference type="InterPro" id="IPR005467">
    <property type="entry name" value="His_kinase_dom"/>
</dbReference>
<comment type="catalytic activity">
    <reaction evidence="1">
        <text>ATP + protein L-histidine = ADP + protein N-phospho-L-histidine.</text>
        <dbReference type="EC" id="2.7.13.3"/>
    </reaction>
</comment>
<feature type="domain" description="Response regulatory" evidence="11">
    <location>
        <begin position="522"/>
        <end position="640"/>
    </location>
</feature>
<accession>A0A433V4C4</accession>
<evidence type="ECO:0000256" key="6">
    <source>
        <dbReference type="ARBA" id="ARBA00023012"/>
    </source>
</evidence>
<dbReference type="CDD" id="cd16922">
    <property type="entry name" value="HATPase_EvgS-ArcB-TorS-like"/>
    <property type="match status" value="1"/>
</dbReference>
<evidence type="ECO:0000256" key="8">
    <source>
        <dbReference type="PROSITE-ProRule" id="PRU00169"/>
    </source>
</evidence>
<comment type="similarity">
    <text evidence="2">In the N-terminal section; belongs to the phytochrome family.</text>
</comment>
<dbReference type="PRINTS" id="PR00344">
    <property type="entry name" value="BCTRLSENSOR"/>
</dbReference>
<feature type="domain" description="PAS" evidence="12">
    <location>
        <begin position="153"/>
        <end position="202"/>
    </location>
</feature>
<evidence type="ECO:0000256" key="5">
    <source>
        <dbReference type="ARBA" id="ARBA00022777"/>
    </source>
</evidence>
<dbReference type="SUPFAM" id="SSF47384">
    <property type="entry name" value="Homodimeric domain of signal transducing histidine kinase"/>
    <property type="match status" value="1"/>
</dbReference>
<evidence type="ECO:0000256" key="9">
    <source>
        <dbReference type="SAM" id="Coils"/>
    </source>
</evidence>
<evidence type="ECO:0000256" key="4">
    <source>
        <dbReference type="ARBA" id="ARBA00022553"/>
    </source>
</evidence>
<reference evidence="14" key="2">
    <citation type="journal article" date="2019" name="Genome Biol. Evol.">
        <title>Day and night: Metabolic profiles and evolutionary relationships of six axenic non-marine cyanobacteria.</title>
        <authorList>
            <person name="Will S.E."/>
            <person name="Henke P."/>
            <person name="Boedeker C."/>
            <person name="Huang S."/>
            <person name="Brinkmann H."/>
            <person name="Rohde M."/>
            <person name="Jarek M."/>
            <person name="Friedl T."/>
            <person name="Seufert S."/>
            <person name="Schumacher M."/>
            <person name="Overmann J."/>
            <person name="Neumann-Schaal M."/>
            <person name="Petersen J."/>
        </authorList>
    </citation>
    <scope>NUCLEOTIDE SEQUENCE [LARGE SCALE GENOMIC DNA]</scope>
    <source>
        <strain evidence="14">PCC 7102</strain>
    </source>
</reference>
<evidence type="ECO:0000256" key="7">
    <source>
        <dbReference type="ARBA" id="ARBA00074306"/>
    </source>
</evidence>
<feature type="domain" description="PAC" evidence="13">
    <location>
        <begin position="206"/>
        <end position="254"/>
    </location>
</feature>
<evidence type="ECO:0000259" key="13">
    <source>
        <dbReference type="PROSITE" id="PS50113"/>
    </source>
</evidence>
<evidence type="ECO:0000256" key="3">
    <source>
        <dbReference type="ARBA" id="ARBA00012438"/>
    </source>
</evidence>
<keyword evidence="15" id="KW-1185">Reference proteome</keyword>
<organism evidence="14 15">
    <name type="scientific">Dulcicalothrix desertica PCC 7102</name>
    <dbReference type="NCBI Taxonomy" id="232991"/>
    <lineage>
        <taxon>Bacteria</taxon>
        <taxon>Bacillati</taxon>
        <taxon>Cyanobacteriota</taxon>
        <taxon>Cyanophyceae</taxon>
        <taxon>Nostocales</taxon>
        <taxon>Calotrichaceae</taxon>
        <taxon>Dulcicalothrix</taxon>
    </lineage>
</organism>
<dbReference type="CDD" id="cd00082">
    <property type="entry name" value="HisKA"/>
    <property type="match status" value="1"/>
</dbReference>
<dbReference type="Gene3D" id="3.30.450.20">
    <property type="entry name" value="PAS domain"/>
    <property type="match status" value="1"/>
</dbReference>
<dbReference type="InterPro" id="IPR013655">
    <property type="entry name" value="PAS_fold_3"/>
</dbReference>
<dbReference type="PANTHER" id="PTHR43547">
    <property type="entry name" value="TWO-COMPONENT HISTIDINE KINASE"/>
    <property type="match status" value="1"/>
</dbReference>
<dbReference type="SMART" id="SM00448">
    <property type="entry name" value="REC"/>
    <property type="match status" value="2"/>
</dbReference>
<dbReference type="Pfam" id="PF02518">
    <property type="entry name" value="HATPase_c"/>
    <property type="match status" value="1"/>
</dbReference>
<evidence type="ECO:0000259" key="11">
    <source>
        <dbReference type="PROSITE" id="PS50110"/>
    </source>
</evidence>
<dbReference type="InterPro" id="IPR036097">
    <property type="entry name" value="HisK_dim/P_sf"/>
</dbReference>
<dbReference type="PANTHER" id="PTHR43547:SF2">
    <property type="entry name" value="HYBRID SIGNAL TRANSDUCTION HISTIDINE KINASE C"/>
    <property type="match status" value="1"/>
</dbReference>
<dbReference type="InterPro" id="IPR001610">
    <property type="entry name" value="PAC"/>
</dbReference>
<dbReference type="GO" id="GO:0000155">
    <property type="term" value="F:phosphorelay sensor kinase activity"/>
    <property type="evidence" value="ECO:0007669"/>
    <property type="project" value="InterPro"/>
</dbReference>
<dbReference type="InterPro" id="IPR000700">
    <property type="entry name" value="PAS-assoc_C"/>
</dbReference>
<dbReference type="FunFam" id="3.30.565.10:FF:000010">
    <property type="entry name" value="Sensor histidine kinase RcsC"/>
    <property type="match status" value="1"/>
</dbReference>
<comment type="caution">
    <text evidence="14">The sequence shown here is derived from an EMBL/GenBank/DDBJ whole genome shotgun (WGS) entry which is preliminary data.</text>
</comment>
<keyword evidence="9" id="KW-0175">Coiled coil</keyword>
<dbReference type="AlphaFoldDB" id="A0A433V4C4"/>
<dbReference type="InterPro" id="IPR003661">
    <property type="entry name" value="HisK_dim/P_dom"/>
</dbReference>
<proteinExistence type="inferred from homology"/>
<evidence type="ECO:0000259" key="12">
    <source>
        <dbReference type="PROSITE" id="PS50112"/>
    </source>
</evidence>
<dbReference type="InterPro" id="IPR036890">
    <property type="entry name" value="HATPase_C_sf"/>
</dbReference>
<gene>
    <name evidence="14" type="ORF">DSM106972_069500</name>
</gene>
<keyword evidence="6" id="KW-0902">Two-component regulatory system</keyword>
<dbReference type="InterPro" id="IPR004358">
    <property type="entry name" value="Sig_transdc_His_kin-like_C"/>
</dbReference>
<dbReference type="SUPFAM" id="SSF55874">
    <property type="entry name" value="ATPase domain of HSP90 chaperone/DNA topoisomerase II/histidine kinase"/>
    <property type="match status" value="1"/>
</dbReference>
<dbReference type="PROSITE" id="PS50110">
    <property type="entry name" value="RESPONSE_REGULATORY"/>
    <property type="match status" value="2"/>
</dbReference>
<dbReference type="EC" id="2.7.13.3" evidence="3"/>
<dbReference type="InterPro" id="IPR001789">
    <property type="entry name" value="Sig_transdc_resp-reg_receiver"/>
</dbReference>
<dbReference type="PROSITE" id="PS50112">
    <property type="entry name" value="PAS"/>
    <property type="match status" value="1"/>
</dbReference>
<dbReference type="EMBL" id="RSCL01000021">
    <property type="protein sequence ID" value="RUT00944.1"/>
    <property type="molecule type" value="Genomic_DNA"/>
</dbReference>
<dbReference type="InterPro" id="IPR003594">
    <property type="entry name" value="HATPase_dom"/>
</dbReference>
<dbReference type="Proteomes" id="UP000271624">
    <property type="component" value="Unassembled WGS sequence"/>
</dbReference>
<dbReference type="Pfam" id="PF00512">
    <property type="entry name" value="HisKA"/>
    <property type="match status" value="1"/>
</dbReference>
<protein>
    <recommendedName>
        <fullName evidence="7">Circadian input-output histidine kinase CikA</fullName>
        <ecNumber evidence="3">2.7.13.3</ecNumber>
    </recommendedName>
</protein>
<dbReference type="SUPFAM" id="SSF52172">
    <property type="entry name" value="CheY-like"/>
    <property type="match status" value="2"/>
</dbReference>
<name>A0A433V4C4_9CYAN</name>
<evidence type="ECO:0000256" key="1">
    <source>
        <dbReference type="ARBA" id="ARBA00000085"/>
    </source>
</evidence>
<sequence>MNKLRFLVLEDNPIDVKLLELTLKKLSIEHDLVLVDTYGAFLSAIESDSFDLILADYYLTDFNGLDALKVARTRMPNIPFILVSGMICEEMAIEAIKLGATDYIFKQRIGRLVPSINRALHEAQERRELEHTQQERDRFFMLSLDLLCIAGLDGYLKRVNPAFVNALGYTEAELLAQPFIELIHHDDRALTITEYHKLISGGAPTKSLENRYRCKDGSYKWLSWGGNPIIDEGLIYSSARDITERKIAEQEREQLLQREKAAREEAERANRVKDEFLAVLSHELRTPLNPILGWVKLLKTGKCDATRTQKALDVIERNTQLQTQLIEDLLDISCILQGKLTLETAPVNFNNVIYSAIDTVRLAVDAKSIDLQLDLPSSTIQVMGDATRLQQVVWNLLTNAVKFTPQNGQIKIGLSTLNRNQEVCFTVSDTGKGINLKFLPYVFEYFYQEDSSTTRKFGGLGLGLAIAKQIVELHGGTISADSLGEGNGATFTVKLPLKQQITKEAFFDSVSYVTGSILSGLNILVVDDEIDSLEYLAFTLEQNGAKVTSTYQASQALQLLSQSNYDLLISDIGMPEMDGYELIRQLQTSTLQKNTPPKAIALTAYAGEEDQHQAIKSGFQMHLSKPIEPDTLINAIIKLYDNQPNNQIIRLP</sequence>
<dbReference type="OrthoDB" id="9790669at2"/>
<dbReference type="InterPro" id="IPR035965">
    <property type="entry name" value="PAS-like_dom_sf"/>
</dbReference>
<dbReference type="Gene3D" id="1.10.287.130">
    <property type="match status" value="1"/>
</dbReference>
<dbReference type="SMART" id="SM00388">
    <property type="entry name" value="HisKA"/>
    <property type="match status" value="1"/>
</dbReference>
<keyword evidence="5 14" id="KW-0418">Kinase</keyword>
<feature type="modified residue" description="4-aspartylphosphate" evidence="8">
    <location>
        <position position="571"/>
    </location>
</feature>
<dbReference type="SMART" id="SM00091">
    <property type="entry name" value="PAS"/>
    <property type="match status" value="1"/>
</dbReference>
<dbReference type="PROSITE" id="PS50109">
    <property type="entry name" value="HIS_KIN"/>
    <property type="match status" value="1"/>
</dbReference>
<dbReference type="InterPro" id="IPR000014">
    <property type="entry name" value="PAS"/>
</dbReference>
<feature type="modified residue" description="4-aspartylphosphate" evidence="8">
    <location>
        <position position="56"/>
    </location>
</feature>
<dbReference type="CDD" id="cd17580">
    <property type="entry name" value="REC_2_DhkD-like"/>
    <property type="match status" value="1"/>
</dbReference>
<dbReference type="Gene3D" id="3.30.565.10">
    <property type="entry name" value="Histidine kinase-like ATPase, C-terminal domain"/>
    <property type="match status" value="1"/>
</dbReference>
<feature type="domain" description="Histidine kinase" evidence="10">
    <location>
        <begin position="279"/>
        <end position="499"/>
    </location>
</feature>
<dbReference type="InterPro" id="IPR011006">
    <property type="entry name" value="CheY-like_superfamily"/>
</dbReference>
<dbReference type="NCBIfam" id="TIGR00229">
    <property type="entry name" value="sensory_box"/>
    <property type="match status" value="1"/>
</dbReference>
<dbReference type="Pfam" id="PF00072">
    <property type="entry name" value="Response_reg"/>
    <property type="match status" value="2"/>
</dbReference>
<feature type="domain" description="Response regulatory" evidence="11">
    <location>
        <begin position="5"/>
        <end position="121"/>
    </location>
</feature>
<dbReference type="PROSITE" id="PS50113">
    <property type="entry name" value="PAC"/>
    <property type="match status" value="1"/>
</dbReference>